<keyword evidence="5" id="KW-1185">Reference proteome</keyword>
<dbReference type="Proteomes" id="UP001472677">
    <property type="component" value="Unassembled WGS sequence"/>
</dbReference>
<name>A0ABR2E0X7_9ROSI</name>
<evidence type="ECO:0000256" key="3">
    <source>
        <dbReference type="SAM" id="MobiDB-lite"/>
    </source>
</evidence>
<reference evidence="4 5" key="1">
    <citation type="journal article" date="2024" name="G3 (Bethesda)">
        <title>Genome assembly of Hibiscus sabdariffa L. provides insights into metabolisms of medicinal natural products.</title>
        <authorList>
            <person name="Kim T."/>
        </authorList>
    </citation>
    <scope>NUCLEOTIDE SEQUENCE [LARGE SCALE GENOMIC DNA]</scope>
    <source>
        <strain evidence="4">TK-2024</strain>
        <tissue evidence="4">Old leaves</tissue>
    </source>
</reference>
<evidence type="ECO:0000256" key="2">
    <source>
        <dbReference type="ARBA" id="ARBA00023306"/>
    </source>
</evidence>
<protein>
    <recommendedName>
        <fullName evidence="6">Cyclin-dependent protein kinase inhibitor SMR2</fullName>
    </recommendedName>
</protein>
<dbReference type="EMBL" id="JBBPBM010000020">
    <property type="protein sequence ID" value="KAK8550820.1"/>
    <property type="molecule type" value="Genomic_DNA"/>
</dbReference>
<dbReference type="PANTHER" id="PTHR33142">
    <property type="entry name" value="CYCLIN-DEPENDENT PROTEIN KINASE INHIBITOR SMR13"/>
    <property type="match status" value="1"/>
</dbReference>
<dbReference type="PANTHER" id="PTHR33142:SF89">
    <property type="entry name" value="CYCLIN-DEPENDENT PROTEIN KINASE INHIBITOR SMR2"/>
    <property type="match status" value="1"/>
</dbReference>
<organism evidence="4 5">
    <name type="scientific">Hibiscus sabdariffa</name>
    <name type="common">roselle</name>
    <dbReference type="NCBI Taxonomy" id="183260"/>
    <lineage>
        <taxon>Eukaryota</taxon>
        <taxon>Viridiplantae</taxon>
        <taxon>Streptophyta</taxon>
        <taxon>Embryophyta</taxon>
        <taxon>Tracheophyta</taxon>
        <taxon>Spermatophyta</taxon>
        <taxon>Magnoliopsida</taxon>
        <taxon>eudicotyledons</taxon>
        <taxon>Gunneridae</taxon>
        <taxon>Pentapetalae</taxon>
        <taxon>rosids</taxon>
        <taxon>malvids</taxon>
        <taxon>Malvales</taxon>
        <taxon>Malvaceae</taxon>
        <taxon>Malvoideae</taxon>
        <taxon>Hibiscus</taxon>
    </lineage>
</organism>
<keyword evidence="2" id="KW-0131">Cell cycle</keyword>
<comment type="caution">
    <text evidence="4">The sequence shown here is derived from an EMBL/GenBank/DDBJ whole genome shotgun (WGS) entry which is preliminary data.</text>
</comment>
<gene>
    <name evidence="4" type="ORF">V6N12_039504</name>
</gene>
<evidence type="ECO:0000313" key="4">
    <source>
        <dbReference type="EMBL" id="KAK8550820.1"/>
    </source>
</evidence>
<evidence type="ECO:0000313" key="5">
    <source>
        <dbReference type="Proteomes" id="UP001472677"/>
    </source>
</evidence>
<proteinExistence type="predicted"/>
<keyword evidence="1" id="KW-0649">Protein kinase inhibitor</keyword>
<sequence length="131" mass="15203">MSKDHRQNTLQKNHHHQQQEHEEGRLEKGGVKEEEEEEGGGGLAPGEAVEEEECKTPTSSDHKIPSIRSCPPTPKKKARARFVLKRKPSELHFFETTRREEVESFFRSNWEPEAFSFGGSRDFKRRRCRSA</sequence>
<feature type="region of interest" description="Disordered" evidence="3">
    <location>
        <begin position="1"/>
        <end position="78"/>
    </location>
</feature>
<dbReference type="InterPro" id="IPR040389">
    <property type="entry name" value="SMR"/>
</dbReference>
<evidence type="ECO:0008006" key="6">
    <source>
        <dbReference type="Google" id="ProtNLM"/>
    </source>
</evidence>
<evidence type="ECO:0000256" key="1">
    <source>
        <dbReference type="ARBA" id="ARBA00023013"/>
    </source>
</evidence>
<accession>A0ABR2E0X7</accession>
<feature type="compositionally biased region" description="Basic and acidic residues" evidence="3">
    <location>
        <begin position="17"/>
        <end position="32"/>
    </location>
</feature>